<organism evidence="1 2">
    <name type="scientific">Selenomonas ruminantium</name>
    <dbReference type="NCBI Taxonomy" id="971"/>
    <lineage>
        <taxon>Bacteria</taxon>
        <taxon>Bacillati</taxon>
        <taxon>Bacillota</taxon>
        <taxon>Negativicutes</taxon>
        <taxon>Selenomonadales</taxon>
        <taxon>Selenomonadaceae</taxon>
        <taxon>Selenomonas</taxon>
    </lineage>
</organism>
<dbReference type="GO" id="GO:0016740">
    <property type="term" value="F:transferase activity"/>
    <property type="evidence" value="ECO:0007669"/>
    <property type="project" value="UniProtKB-KW"/>
</dbReference>
<sequence length="281" mass="32743">MKLSPAQLKGRLKNLATQHHADARTLMRLYMMERFLERISASKYRDNFIIKGGILVTSLIGVALRSTMDIDTTIKNLNLSDEDIHRIVREICAIDLQDDVKFQIKQLSQIMDEMDYPGIRITLNAFLGNMPVPMKIDISTGDIITPREIYHQYKLLIEDRSILLWSYNLETLLSEKIQTVLSRGLLNTRMRDFYDLYELSRIYHDKIDTATLKSAFIATCAKRNTENLIENAPQILTKIQQDDNLRHLWKSYQKKYTYATDISYEDIMLTLVKICKSINIK</sequence>
<dbReference type="OrthoDB" id="9808443at2"/>
<dbReference type="EMBL" id="FOQK01000010">
    <property type="protein sequence ID" value="SFH98711.1"/>
    <property type="molecule type" value="Genomic_DNA"/>
</dbReference>
<reference evidence="1 2" key="1">
    <citation type="submission" date="2016-10" db="EMBL/GenBank/DDBJ databases">
        <authorList>
            <person name="de Groot N.N."/>
        </authorList>
    </citation>
    <scope>NUCLEOTIDE SEQUENCE [LARGE SCALE GENOMIC DNA]</scope>
    <source>
        <strain evidence="1 2">Z108</strain>
    </source>
</reference>
<dbReference type="Proteomes" id="UP000183639">
    <property type="component" value="Unassembled WGS sequence"/>
</dbReference>
<protein>
    <submittedName>
        <fullName evidence="1">Predicted nucleotidyltransferase component of viral defense system</fullName>
    </submittedName>
</protein>
<accession>A0A1I3EJ22</accession>
<gene>
    <name evidence="1" type="ORF">SAMN04487861_11062</name>
</gene>
<evidence type="ECO:0000313" key="2">
    <source>
        <dbReference type="Proteomes" id="UP000183639"/>
    </source>
</evidence>
<dbReference type="RefSeq" id="WP_075443253.1">
    <property type="nucleotide sequence ID" value="NZ_FOQK01000010.1"/>
</dbReference>
<evidence type="ECO:0000313" key="1">
    <source>
        <dbReference type="EMBL" id="SFH98711.1"/>
    </source>
</evidence>
<proteinExistence type="predicted"/>
<keyword evidence="1" id="KW-0808">Transferase</keyword>
<dbReference type="AlphaFoldDB" id="A0A1I3EJ22"/>
<dbReference type="Pfam" id="PF08843">
    <property type="entry name" value="AbiEii"/>
    <property type="match status" value="1"/>
</dbReference>
<dbReference type="InterPro" id="IPR014942">
    <property type="entry name" value="AbiEii"/>
</dbReference>
<name>A0A1I3EJ22_SELRU</name>